<dbReference type="Pfam" id="PF04039">
    <property type="entry name" value="MnhB"/>
    <property type="match status" value="1"/>
</dbReference>
<feature type="transmembrane region" description="Helical" evidence="7">
    <location>
        <begin position="117"/>
        <end position="135"/>
    </location>
</feature>
<name>A0A518H4T2_9BACT</name>
<dbReference type="GO" id="GO:0005886">
    <property type="term" value="C:plasma membrane"/>
    <property type="evidence" value="ECO:0007669"/>
    <property type="project" value="UniProtKB-SubCell"/>
</dbReference>
<reference evidence="9 10" key="1">
    <citation type="submission" date="2019-02" db="EMBL/GenBank/DDBJ databases">
        <title>Deep-cultivation of Planctomycetes and their phenomic and genomic characterization uncovers novel biology.</title>
        <authorList>
            <person name="Wiegand S."/>
            <person name="Jogler M."/>
            <person name="Boedeker C."/>
            <person name="Pinto D."/>
            <person name="Vollmers J."/>
            <person name="Rivas-Marin E."/>
            <person name="Kohn T."/>
            <person name="Peeters S.H."/>
            <person name="Heuer A."/>
            <person name="Rast P."/>
            <person name="Oberbeckmann S."/>
            <person name="Bunk B."/>
            <person name="Jeske O."/>
            <person name="Meyerdierks A."/>
            <person name="Storesund J.E."/>
            <person name="Kallscheuer N."/>
            <person name="Luecker S."/>
            <person name="Lage O.M."/>
            <person name="Pohl T."/>
            <person name="Merkel B.J."/>
            <person name="Hornburger P."/>
            <person name="Mueller R.-W."/>
            <person name="Bruemmer F."/>
            <person name="Labrenz M."/>
            <person name="Spormann A.M."/>
            <person name="Op den Camp H."/>
            <person name="Overmann J."/>
            <person name="Amann R."/>
            <person name="Jetten M.S.M."/>
            <person name="Mascher T."/>
            <person name="Medema M.H."/>
            <person name="Devos D.P."/>
            <person name="Kaster A.-K."/>
            <person name="Ovreas L."/>
            <person name="Rohde M."/>
            <person name="Galperin M.Y."/>
            <person name="Jogler C."/>
        </authorList>
    </citation>
    <scope>NUCLEOTIDE SEQUENCE [LARGE SCALE GENOMIC DNA]</scope>
    <source>
        <strain evidence="9 10">ElP</strain>
    </source>
</reference>
<dbReference type="Proteomes" id="UP000317835">
    <property type="component" value="Chromosome"/>
</dbReference>
<dbReference type="InterPro" id="IPR007182">
    <property type="entry name" value="MnhB"/>
</dbReference>
<feature type="transmembrane region" description="Helical" evidence="7">
    <location>
        <begin position="35"/>
        <end position="53"/>
    </location>
</feature>
<dbReference type="PANTHER" id="PTHR33932">
    <property type="entry name" value="NA(+)/H(+) ANTIPORTER SUBUNIT B"/>
    <property type="match status" value="1"/>
</dbReference>
<organism evidence="9 10">
    <name type="scientific">Tautonia plasticadhaerens</name>
    <dbReference type="NCBI Taxonomy" id="2527974"/>
    <lineage>
        <taxon>Bacteria</taxon>
        <taxon>Pseudomonadati</taxon>
        <taxon>Planctomycetota</taxon>
        <taxon>Planctomycetia</taxon>
        <taxon>Isosphaerales</taxon>
        <taxon>Isosphaeraceae</taxon>
        <taxon>Tautonia</taxon>
    </lineage>
</organism>
<accession>A0A518H4T2</accession>
<feature type="transmembrane region" description="Helical" evidence="7">
    <location>
        <begin position="65"/>
        <end position="85"/>
    </location>
</feature>
<sequence>MNSIIFERVARAVFPVALVFALYLLLRGHDRPGGGFIAGLVMAATIVLQALAFGGGPTRRTYASLLRPGLWLGLAIAMAAGLPIARGRPFLSHSHGEFGLPVLGTSVKLGTAQLFDLGIFLVVVGSTATVLALFVDPVGAEGEQP</sequence>
<dbReference type="KEGG" id="tpla:ElP_37520"/>
<keyword evidence="3" id="KW-1003">Cell membrane</keyword>
<protein>
    <submittedName>
        <fullName evidence="9">Na(+)/H(+) antiporter subunit B</fullName>
    </submittedName>
</protein>
<dbReference type="EMBL" id="CP036426">
    <property type="protein sequence ID" value="QDV35844.1"/>
    <property type="molecule type" value="Genomic_DNA"/>
</dbReference>
<feature type="domain" description="Na+/H+ antiporter MnhB subunit-related protein" evidence="8">
    <location>
        <begin position="5"/>
        <end position="128"/>
    </location>
</feature>
<evidence type="ECO:0000259" key="8">
    <source>
        <dbReference type="Pfam" id="PF04039"/>
    </source>
</evidence>
<evidence type="ECO:0000313" key="10">
    <source>
        <dbReference type="Proteomes" id="UP000317835"/>
    </source>
</evidence>
<dbReference type="PANTHER" id="PTHR33932:SF4">
    <property type="entry name" value="NA(+)_H(+) ANTIPORTER SUBUNIT B"/>
    <property type="match status" value="1"/>
</dbReference>
<dbReference type="AlphaFoldDB" id="A0A518H4T2"/>
<dbReference type="InterPro" id="IPR050622">
    <property type="entry name" value="CPA3_antiporter_subunitB"/>
</dbReference>
<evidence type="ECO:0000256" key="1">
    <source>
        <dbReference type="ARBA" id="ARBA00004651"/>
    </source>
</evidence>
<evidence type="ECO:0000313" key="9">
    <source>
        <dbReference type="EMBL" id="QDV35844.1"/>
    </source>
</evidence>
<dbReference type="OrthoDB" id="9798859at2"/>
<comment type="similarity">
    <text evidence="2">Belongs to the CPA3 antiporters (TC 2.A.63) subunit B family.</text>
</comment>
<evidence type="ECO:0000256" key="3">
    <source>
        <dbReference type="ARBA" id="ARBA00022475"/>
    </source>
</evidence>
<feature type="transmembrane region" description="Helical" evidence="7">
    <location>
        <begin position="12"/>
        <end position="29"/>
    </location>
</feature>
<evidence type="ECO:0000256" key="7">
    <source>
        <dbReference type="SAM" id="Phobius"/>
    </source>
</evidence>
<evidence type="ECO:0000256" key="2">
    <source>
        <dbReference type="ARBA" id="ARBA00009425"/>
    </source>
</evidence>
<keyword evidence="10" id="KW-1185">Reference proteome</keyword>
<dbReference type="RefSeq" id="WP_145271706.1">
    <property type="nucleotide sequence ID" value="NZ_CP036426.1"/>
</dbReference>
<proteinExistence type="inferred from homology"/>
<evidence type="ECO:0000256" key="4">
    <source>
        <dbReference type="ARBA" id="ARBA00022692"/>
    </source>
</evidence>
<keyword evidence="5 7" id="KW-1133">Transmembrane helix</keyword>
<comment type="subcellular location">
    <subcellularLocation>
        <location evidence="1">Cell membrane</location>
        <topology evidence="1">Multi-pass membrane protein</topology>
    </subcellularLocation>
</comment>
<evidence type="ECO:0000256" key="5">
    <source>
        <dbReference type="ARBA" id="ARBA00022989"/>
    </source>
</evidence>
<keyword evidence="4 7" id="KW-0812">Transmembrane</keyword>
<evidence type="ECO:0000256" key="6">
    <source>
        <dbReference type="ARBA" id="ARBA00023136"/>
    </source>
</evidence>
<keyword evidence="6 7" id="KW-0472">Membrane</keyword>
<gene>
    <name evidence="9" type="primary">mrpB</name>
    <name evidence="9" type="ORF">ElP_37520</name>
</gene>